<accession>A0A6A6UD54</accession>
<dbReference type="AlphaFoldDB" id="A0A6A6UD54"/>
<dbReference type="InterPro" id="IPR052895">
    <property type="entry name" value="HetReg/Transcr_Mod"/>
</dbReference>
<dbReference type="OrthoDB" id="3553147at2759"/>
<dbReference type="PANTHER" id="PTHR24148">
    <property type="entry name" value="ANKYRIN REPEAT DOMAIN-CONTAINING PROTEIN 39 HOMOLOG-RELATED"/>
    <property type="match status" value="1"/>
</dbReference>
<dbReference type="Pfam" id="PF06985">
    <property type="entry name" value="HET"/>
    <property type="match status" value="1"/>
</dbReference>
<protein>
    <recommendedName>
        <fullName evidence="1">Heterokaryon incompatibility domain-containing protein</fullName>
    </recommendedName>
</protein>
<dbReference type="InterPro" id="IPR010730">
    <property type="entry name" value="HET"/>
</dbReference>
<organism evidence="2 3">
    <name type="scientific">Microthyrium microscopicum</name>
    <dbReference type="NCBI Taxonomy" id="703497"/>
    <lineage>
        <taxon>Eukaryota</taxon>
        <taxon>Fungi</taxon>
        <taxon>Dikarya</taxon>
        <taxon>Ascomycota</taxon>
        <taxon>Pezizomycotina</taxon>
        <taxon>Dothideomycetes</taxon>
        <taxon>Dothideomycetes incertae sedis</taxon>
        <taxon>Microthyriales</taxon>
        <taxon>Microthyriaceae</taxon>
        <taxon>Microthyrium</taxon>
    </lineage>
</organism>
<feature type="domain" description="Heterokaryon incompatibility" evidence="1">
    <location>
        <begin position="35"/>
        <end position="137"/>
    </location>
</feature>
<proteinExistence type="predicted"/>
<dbReference type="EMBL" id="MU004234">
    <property type="protein sequence ID" value="KAF2670195.1"/>
    <property type="molecule type" value="Genomic_DNA"/>
</dbReference>
<reference evidence="2" key="1">
    <citation type="journal article" date="2020" name="Stud. Mycol.">
        <title>101 Dothideomycetes genomes: a test case for predicting lifestyles and emergence of pathogens.</title>
        <authorList>
            <person name="Haridas S."/>
            <person name="Albert R."/>
            <person name="Binder M."/>
            <person name="Bloem J."/>
            <person name="Labutti K."/>
            <person name="Salamov A."/>
            <person name="Andreopoulos B."/>
            <person name="Baker S."/>
            <person name="Barry K."/>
            <person name="Bills G."/>
            <person name="Bluhm B."/>
            <person name="Cannon C."/>
            <person name="Castanera R."/>
            <person name="Culley D."/>
            <person name="Daum C."/>
            <person name="Ezra D."/>
            <person name="Gonzalez J."/>
            <person name="Henrissat B."/>
            <person name="Kuo A."/>
            <person name="Liang C."/>
            <person name="Lipzen A."/>
            <person name="Lutzoni F."/>
            <person name="Magnuson J."/>
            <person name="Mondo S."/>
            <person name="Nolan M."/>
            <person name="Ohm R."/>
            <person name="Pangilinan J."/>
            <person name="Park H.-J."/>
            <person name="Ramirez L."/>
            <person name="Alfaro M."/>
            <person name="Sun H."/>
            <person name="Tritt A."/>
            <person name="Yoshinaga Y."/>
            <person name="Zwiers L.-H."/>
            <person name="Turgeon B."/>
            <person name="Goodwin S."/>
            <person name="Spatafora J."/>
            <person name="Crous P."/>
            <person name="Grigoriev I."/>
        </authorList>
    </citation>
    <scope>NUCLEOTIDE SEQUENCE</scope>
    <source>
        <strain evidence="2">CBS 115976</strain>
    </source>
</reference>
<name>A0A6A6UD54_9PEZI</name>
<sequence length="309" mass="34665">MRLPAKGIQFTDIDHNRHGNSNGVKLGTVVQARYQLSDIAASYLWIDQLTIDQSNKEEKSHQVQLMGNIYSCASSVVAWLGLASEDSQHARIFIEQQTSGTMSKSDVDLQSTSSETWKLAPKILQRPYWTRLWIMQELALAKDVTFVCGEWVWPRSDLRLLANLGAARSWVMSCYGTIALAKSIHTLPQVILNFYCPTGDRNQGFLLCENKLDKIYGILGMVVPAQRVIVDYNKTPNEVLLDVINLTIEILAADISSAQWASGEGGEAFKISLDVARASSFALGVCDTTWSTKAALYYIWEKHMNRKRR</sequence>
<dbReference type="PANTHER" id="PTHR24148:SF64">
    <property type="entry name" value="HETEROKARYON INCOMPATIBILITY DOMAIN-CONTAINING PROTEIN"/>
    <property type="match status" value="1"/>
</dbReference>
<dbReference type="Proteomes" id="UP000799302">
    <property type="component" value="Unassembled WGS sequence"/>
</dbReference>
<evidence type="ECO:0000313" key="2">
    <source>
        <dbReference type="EMBL" id="KAF2670195.1"/>
    </source>
</evidence>
<evidence type="ECO:0000313" key="3">
    <source>
        <dbReference type="Proteomes" id="UP000799302"/>
    </source>
</evidence>
<gene>
    <name evidence="2" type="ORF">BT63DRAFT_478378</name>
</gene>
<keyword evidence="3" id="KW-1185">Reference proteome</keyword>
<evidence type="ECO:0000259" key="1">
    <source>
        <dbReference type="Pfam" id="PF06985"/>
    </source>
</evidence>